<dbReference type="Ensembl" id="ENSOART00020041676.1">
    <property type="protein sequence ID" value="ENSOARP00020047811.1"/>
    <property type="gene ID" value="ENSOARG00020027474.1"/>
</dbReference>
<protein>
    <submittedName>
        <fullName evidence="1">Uncharacterized protein</fullName>
    </submittedName>
</protein>
<evidence type="ECO:0000313" key="1">
    <source>
        <dbReference type="Ensembl" id="ENSOARP00020047811.1"/>
    </source>
</evidence>
<proteinExistence type="predicted"/>
<name>A0AC11DNW4_SHEEP</name>
<organism evidence="1">
    <name type="scientific">Ovis aries</name>
    <name type="common">Sheep</name>
    <dbReference type="NCBI Taxonomy" id="9940"/>
    <lineage>
        <taxon>Eukaryota</taxon>
        <taxon>Metazoa</taxon>
        <taxon>Chordata</taxon>
        <taxon>Craniata</taxon>
        <taxon>Vertebrata</taxon>
        <taxon>Euteleostomi</taxon>
        <taxon>Mammalia</taxon>
        <taxon>Eutheria</taxon>
        <taxon>Laurasiatheria</taxon>
        <taxon>Artiodactyla</taxon>
        <taxon>Ruminantia</taxon>
        <taxon>Pecora</taxon>
        <taxon>Bovidae</taxon>
        <taxon>Caprinae</taxon>
        <taxon>Ovis</taxon>
    </lineage>
</organism>
<reference evidence="1" key="3">
    <citation type="submission" date="2025-09" db="UniProtKB">
        <authorList>
            <consortium name="Ensembl"/>
        </authorList>
    </citation>
    <scope>IDENTIFICATION</scope>
</reference>
<sequence>MEIGYLRPTSISQPPEDTDFRSTPRKDVYVQCGKKMNKQGLPWWLSGEESTWQCRRHGLLAVQGTLRSLLQHHSSKASVCRCSAFFTVQLSHLYMTTGKTTALTIWTFVSKVMSLLFRMLSRFVVAFLPRSKHLLISWCLFFIRVLIPP</sequence>
<reference evidence="1" key="1">
    <citation type="submission" date="2020-11" db="EMBL/GenBank/DDBJ databases">
        <authorList>
            <person name="Davenport K.M."/>
            <person name="Bickhart D.M."/>
            <person name="Smith T.P.L."/>
            <person name="Murdoch B.M."/>
            <person name="Rosen B.D."/>
        </authorList>
    </citation>
    <scope>NUCLEOTIDE SEQUENCE [LARGE SCALE GENOMIC DNA]</scope>
    <source>
        <strain evidence="1">OAR_USU_Benz2616</strain>
    </source>
</reference>
<accession>A0AC11DNW4</accession>
<reference evidence="1" key="2">
    <citation type="submission" date="2025-08" db="UniProtKB">
        <authorList>
            <consortium name="Ensembl"/>
        </authorList>
    </citation>
    <scope>IDENTIFICATION</scope>
</reference>